<dbReference type="EMBL" id="RAVZ01000329">
    <property type="protein sequence ID" value="RKG75524.1"/>
    <property type="molecule type" value="Genomic_DNA"/>
</dbReference>
<sequence>MASSESQRRHFESGQAAVEAALCMPLVVFLVLGSLQLFMLLQGRILAQVAVYRAVRAGSLNHGSCQAMTHAALVTMLPTVTSTTTGAKLARAFEERERNYLRVSGSKGDLFTEGPMVEIVRESPDVAWVRGLDGNEDLLFDVPTDSAVELRRRTLEIRMVAWYYMRIPFADWVMSRMFLAHFHLKNYNSANPLNPAEKKADWWNDTDVELGADEWPGGDLGSRMVKWSGQGHYLFPIQVHAAMRMMTPVKAENFQGGAACSLHGF</sequence>
<evidence type="ECO:0000256" key="1">
    <source>
        <dbReference type="SAM" id="Phobius"/>
    </source>
</evidence>
<evidence type="ECO:0000313" key="3">
    <source>
        <dbReference type="EMBL" id="RKG75524.1"/>
    </source>
</evidence>
<dbReference type="InterPro" id="IPR012495">
    <property type="entry name" value="TadE-like_dom"/>
</dbReference>
<proteinExistence type="predicted"/>
<evidence type="ECO:0000259" key="2">
    <source>
        <dbReference type="Pfam" id="PF07811"/>
    </source>
</evidence>
<organism evidence="3 4">
    <name type="scientific">Corallococcus terminator</name>
    <dbReference type="NCBI Taxonomy" id="2316733"/>
    <lineage>
        <taxon>Bacteria</taxon>
        <taxon>Pseudomonadati</taxon>
        <taxon>Myxococcota</taxon>
        <taxon>Myxococcia</taxon>
        <taxon>Myxococcales</taxon>
        <taxon>Cystobacterineae</taxon>
        <taxon>Myxococcaceae</taxon>
        <taxon>Corallococcus</taxon>
    </lineage>
</organism>
<dbReference type="Proteomes" id="UP000268094">
    <property type="component" value="Unassembled WGS sequence"/>
</dbReference>
<accession>A0A3A8I6S5</accession>
<feature type="domain" description="TadE-like" evidence="2">
    <location>
        <begin position="14"/>
        <end position="56"/>
    </location>
</feature>
<dbReference type="OrthoDB" id="5490152at2"/>
<comment type="caution">
    <text evidence="3">The sequence shown here is derived from an EMBL/GenBank/DDBJ whole genome shotgun (WGS) entry which is preliminary data.</text>
</comment>
<feature type="transmembrane region" description="Helical" evidence="1">
    <location>
        <begin position="21"/>
        <end position="41"/>
    </location>
</feature>
<reference evidence="4" key="1">
    <citation type="submission" date="2018-09" db="EMBL/GenBank/DDBJ databases">
        <authorList>
            <person name="Livingstone P.G."/>
            <person name="Whitworth D.E."/>
        </authorList>
    </citation>
    <scope>NUCLEOTIDE SEQUENCE [LARGE SCALE GENOMIC DNA]</scope>
    <source>
        <strain evidence="4">CA054A</strain>
    </source>
</reference>
<dbReference type="Pfam" id="PF07811">
    <property type="entry name" value="TadE"/>
    <property type="match status" value="1"/>
</dbReference>
<keyword evidence="1" id="KW-0472">Membrane</keyword>
<keyword evidence="1" id="KW-1133">Transmembrane helix</keyword>
<dbReference type="AlphaFoldDB" id="A0A3A8I6S5"/>
<dbReference type="RefSeq" id="WP_120544656.1">
    <property type="nucleotide sequence ID" value="NZ_RAVZ01000329.1"/>
</dbReference>
<evidence type="ECO:0000313" key="4">
    <source>
        <dbReference type="Proteomes" id="UP000268094"/>
    </source>
</evidence>
<keyword evidence="1" id="KW-0812">Transmembrane</keyword>
<keyword evidence="4" id="KW-1185">Reference proteome</keyword>
<protein>
    <submittedName>
        <fullName evidence="3">Pilus assembly protein</fullName>
    </submittedName>
</protein>
<name>A0A3A8I6S5_9BACT</name>
<gene>
    <name evidence="3" type="ORF">D7V88_33350</name>
</gene>